<keyword evidence="2" id="KW-1185">Reference proteome</keyword>
<accession>C8PKQ4</accession>
<dbReference type="AlphaFoldDB" id="C8PKQ4"/>
<protein>
    <submittedName>
        <fullName evidence="1">Uncharacterized protein</fullName>
    </submittedName>
</protein>
<evidence type="ECO:0000313" key="1">
    <source>
        <dbReference type="EMBL" id="EEV16663.1"/>
    </source>
</evidence>
<evidence type="ECO:0000313" key="2">
    <source>
        <dbReference type="Proteomes" id="UP000005709"/>
    </source>
</evidence>
<sequence>MNKTKLLTHWINYLKTSFRTSFSQKLHTNYYNDKNLKG</sequence>
<dbReference type="EMBL" id="ACYG01000030">
    <property type="protein sequence ID" value="EEV16663.1"/>
    <property type="molecule type" value="Genomic_DNA"/>
</dbReference>
<proteinExistence type="predicted"/>
<gene>
    <name evidence="1" type="ORF">CAMGR0001_0276</name>
</gene>
<name>C8PKQ4_9BACT</name>
<reference evidence="1 2" key="1">
    <citation type="submission" date="2009-07" db="EMBL/GenBank/DDBJ databases">
        <authorList>
            <person name="Madupu R."/>
            <person name="Sebastian Y."/>
            <person name="Durkin A.S."/>
            <person name="Torralba M."/>
            <person name="Methe B."/>
            <person name="Sutton G.G."/>
            <person name="Strausberg R.L."/>
            <person name="Nelson K.E."/>
        </authorList>
    </citation>
    <scope>NUCLEOTIDE SEQUENCE [LARGE SCALE GENOMIC DNA]</scope>
    <source>
        <strain evidence="1 2">RM3268</strain>
    </source>
</reference>
<dbReference type="Proteomes" id="UP000005709">
    <property type="component" value="Unassembled WGS sequence"/>
</dbReference>
<comment type="caution">
    <text evidence="1">The sequence shown here is derived from an EMBL/GenBank/DDBJ whole genome shotgun (WGS) entry which is preliminary data.</text>
</comment>
<organism evidence="1 2">
    <name type="scientific">Campylobacter gracilis RM3268</name>
    <dbReference type="NCBI Taxonomy" id="553220"/>
    <lineage>
        <taxon>Bacteria</taxon>
        <taxon>Pseudomonadati</taxon>
        <taxon>Campylobacterota</taxon>
        <taxon>Epsilonproteobacteria</taxon>
        <taxon>Campylobacterales</taxon>
        <taxon>Campylobacteraceae</taxon>
        <taxon>Campylobacter</taxon>
    </lineage>
</organism>